<gene>
    <name evidence="1" type="ORF">H0H26_00380</name>
</gene>
<organism evidence="1 2">
    <name type="scientific">Flavobacterium psychrophilum</name>
    <dbReference type="NCBI Taxonomy" id="96345"/>
    <lineage>
        <taxon>Bacteria</taxon>
        <taxon>Pseudomonadati</taxon>
        <taxon>Bacteroidota</taxon>
        <taxon>Flavobacteriia</taxon>
        <taxon>Flavobacteriales</taxon>
        <taxon>Flavobacteriaceae</taxon>
        <taxon>Flavobacterium</taxon>
    </lineage>
</organism>
<dbReference type="GeneID" id="66553464"/>
<evidence type="ECO:0000313" key="1">
    <source>
        <dbReference type="EMBL" id="QRE04099.1"/>
    </source>
</evidence>
<proteinExistence type="predicted"/>
<dbReference type="KEGG" id="fpk:IA06_11640"/>
<dbReference type="AlphaFoldDB" id="A0A075RIA0"/>
<reference evidence="1 2" key="1">
    <citation type="submission" date="2020-07" db="EMBL/GenBank/DDBJ databases">
        <title>Genomic characterization of Flavobacterium psychrophilum strains.</title>
        <authorList>
            <person name="Castillo D."/>
            <person name="Jorgensen J."/>
            <person name="Middelboe M."/>
        </authorList>
    </citation>
    <scope>NUCLEOTIDE SEQUENCE [LARGE SCALE GENOMIC DNA]</scope>
    <source>
        <strain evidence="1 2">FPS-R7</strain>
    </source>
</reference>
<name>A0A075RIA0_FLAPS</name>
<dbReference type="Proteomes" id="UP000596329">
    <property type="component" value="Chromosome"/>
</dbReference>
<protein>
    <submittedName>
        <fullName evidence="1">Uncharacterized protein</fullName>
    </submittedName>
</protein>
<dbReference type="EMBL" id="CP059075">
    <property type="protein sequence ID" value="QRE04099.1"/>
    <property type="molecule type" value="Genomic_DNA"/>
</dbReference>
<dbReference type="KEGG" id="fpq:IB65_11905"/>
<evidence type="ECO:0000313" key="2">
    <source>
        <dbReference type="Proteomes" id="UP000596329"/>
    </source>
</evidence>
<sequence>MNYKISLLFLLFNFCAFSQKFDARYTQFEFSMPFKSNGFYGSTNSDGSRNDYLFIPDGLSAKIGYGIHYEENISFGLHSGIDWKINEKLVVAPIFLNTRLNLEVGQGAIALQFGWGKALAIGRGNLSGTYRRFNIGYKNDDDLTLFADLSLYNFAISGYKDFGTISIGINKIIFY</sequence>
<accession>A0A075RIA0</accession>
<dbReference type="KEGG" id="fpv:IA03_11680"/>
<dbReference type="KEGG" id="fpw:IA04_11565"/>
<dbReference type="RefSeq" id="WP_034100812.1">
    <property type="nucleotide sequence ID" value="NZ_BCNG01000032.1"/>
</dbReference>